<proteinExistence type="predicted"/>
<dbReference type="AlphaFoldDB" id="A0A5J4K413"/>
<dbReference type="Proteomes" id="UP000334820">
    <property type="component" value="Unassembled WGS sequence"/>
</dbReference>
<reference evidence="2 3" key="1">
    <citation type="journal article" date="2019" name="Int. J. Syst. Evol. Microbiol.">
        <title>Thermogemmatispora aurantia sp. nov. and Thermogemmatispora argillosa sp. nov., within the class Ktedonobacteria, and emended description of the genus Thermogemmatispora.</title>
        <authorList>
            <person name="Zheng Y."/>
            <person name="Wang C.M."/>
            <person name="Sakai Y."/>
            <person name="Abe K."/>
            <person name="Yokota A."/>
            <person name="Yabe S."/>
        </authorList>
    </citation>
    <scope>NUCLEOTIDE SEQUENCE [LARGE SCALE GENOMIC DNA]</scope>
    <source>
        <strain evidence="2 3">A1-2</strain>
    </source>
</reference>
<accession>A0A5J4K413</accession>
<comment type="caution">
    <text evidence="2">The sequence shown here is derived from an EMBL/GenBank/DDBJ whole genome shotgun (WGS) entry which is preliminary data.</text>
</comment>
<gene>
    <name evidence="2" type="ORF">KTAU_09430</name>
</gene>
<name>A0A5J4K413_9CHLR</name>
<feature type="region of interest" description="Disordered" evidence="1">
    <location>
        <begin position="36"/>
        <end position="70"/>
    </location>
</feature>
<dbReference type="EMBL" id="BKZV01000001">
    <property type="protein sequence ID" value="GER82305.1"/>
    <property type="molecule type" value="Genomic_DNA"/>
</dbReference>
<keyword evidence="3" id="KW-1185">Reference proteome</keyword>
<evidence type="ECO:0000313" key="2">
    <source>
        <dbReference type="EMBL" id="GER82305.1"/>
    </source>
</evidence>
<protein>
    <submittedName>
        <fullName evidence="2">Uncharacterized protein</fullName>
    </submittedName>
</protein>
<evidence type="ECO:0000256" key="1">
    <source>
        <dbReference type="SAM" id="MobiDB-lite"/>
    </source>
</evidence>
<evidence type="ECO:0000313" key="3">
    <source>
        <dbReference type="Proteomes" id="UP000334820"/>
    </source>
</evidence>
<feature type="compositionally biased region" description="Basic and acidic residues" evidence="1">
    <location>
        <begin position="60"/>
        <end position="70"/>
    </location>
</feature>
<organism evidence="2 3">
    <name type="scientific">Thermogemmatispora aurantia</name>
    <dbReference type="NCBI Taxonomy" id="2045279"/>
    <lineage>
        <taxon>Bacteria</taxon>
        <taxon>Bacillati</taxon>
        <taxon>Chloroflexota</taxon>
        <taxon>Ktedonobacteria</taxon>
        <taxon>Thermogemmatisporales</taxon>
        <taxon>Thermogemmatisporaceae</taxon>
        <taxon>Thermogemmatispora</taxon>
    </lineage>
</organism>
<sequence length="70" mass="7621">MSSGQAAFRERTVGAKFVCWQVAKKVPKLREEIVPSAEAGESRPLPEAPVNGQECSLAPREARPGIETRD</sequence>